<dbReference type="AlphaFoldDB" id="A0AAD9CRU4"/>
<evidence type="ECO:0000313" key="3">
    <source>
        <dbReference type="Proteomes" id="UP001182556"/>
    </source>
</evidence>
<accession>A0AAD9CRU4</accession>
<sequence length="116" mass="12673">MSPTVRKGLEKTSSSFRPGSSRMLHHPRAYVPTSIPSDVNCIANSRPTAHPDGASQSSESSSLLPAILVCHARGVNHALHAIFEHQFPEPGNQAASWIEKLHDSTPRLNAQIERPY</sequence>
<feature type="region of interest" description="Disordered" evidence="1">
    <location>
        <begin position="1"/>
        <end position="27"/>
    </location>
</feature>
<reference evidence="2" key="1">
    <citation type="submission" date="2023-02" db="EMBL/GenBank/DDBJ databases">
        <title>Identification and recombinant expression of a fungal hydrolase from Papiliotrema laurentii that hydrolyzes apple cutin and clears colloidal polyester polyurethane.</title>
        <authorList>
            <consortium name="DOE Joint Genome Institute"/>
            <person name="Roman V.A."/>
            <person name="Bojanowski C."/>
            <person name="Crable B.R."/>
            <person name="Wagner D.N."/>
            <person name="Hung C.S."/>
            <person name="Nadeau L.J."/>
            <person name="Schratz L."/>
            <person name="Haridas S."/>
            <person name="Pangilinan J."/>
            <person name="Lipzen A."/>
            <person name="Na H."/>
            <person name="Yan M."/>
            <person name="Ng V."/>
            <person name="Grigoriev I.V."/>
            <person name="Spatafora J.W."/>
            <person name="Barlow D."/>
            <person name="Biffinger J."/>
            <person name="Kelley-Loughnane N."/>
            <person name="Varaljay V.A."/>
            <person name="Crookes-Goodson W.J."/>
        </authorList>
    </citation>
    <scope>NUCLEOTIDE SEQUENCE</scope>
    <source>
        <strain evidence="2">5307AH</strain>
    </source>
</reference>
<dbReference type="Proteomes" id="UP001182556">
    <property type="component" value="Unassembled WGS sequence"/>
</dbReference>
<dbReference type="EMBL" id="JAODAN010000014">
    <property type="protein sequence ID" value="KAK1920656.1"/>
    <property type="molecule type" value="Genomic_DNA"/>
</dbReference>
<evidence type="ECO:0000313" key="2">
    <source>
        <dbReference type="EMBL" id="KAK1920656.1"/>
    </source>
</evidence>
<organism evidence="2 3">
    <name type="scientific">Papiliotrema laurentii</name>
    <name type="common">Cryptococcus laurentii</name>
    <dbReference type="NCBI Taxonomy" id="5418"/>
    <lineage>
        <taxon>Eukaryota</taxon>
        <taxon>Fungi</taxon>
        <taxon>Dikarya</taxon>
        <taxon>Basidiomycota</taxon>
        <taxon>Agaricomycotina</taxon>
        <taxon>Tremellomycetes</taxon>
        <taxon>Tremellales</taxon>
        <taxon>Rhynchogastremaceae</taxon>
        <taxon>Papiliotrema</taxon>
    </lineage>
</organism>
<evidence type="ECO:0000256" key="1">
    <source>
        <dbReference type="SAM" id="MobiDB-lite"/>
    </source>
</evidence>
<comment type="caution">
    <text evidence="2">The sequence shown here is derived from an EMBL/GenBank/DDBJ whole genome shotgun (WGS) entry which is preliminary data.</text>
</comment>
<name>A0AAD9CRU4_PAPLA</name>
<protein>
    <submittedName>
        <fullName evidence="2">Uncharacterized protein</fullName>
    </submittedName>
</protein>
<gene>
    <name evidence="2" type="ORF">DB88DRAFT_475693</name>
</gene>
<proteinExistence type="predicted"/>
<keyword evidence="3" id="KW-1185">Reference proteome</keyword>